<comment type="caution">
    <text evidence="3">The sequence shown here is derived from an EMBL/GenBank/DDBJ whole genome shotgun (WGS) entry which is preliminary data.</text>
</comment>
<dbReference type="GO" id="GO:0070898">
    <property type="term" value="P:RNA polymerase III preinitiation complex assembly"/>
    <property type="evidence" value="ECO:0007669"/>
    <property type="project" value="TreeGrafter"/>
</dbReference>
<dbReference type="Pfam" id="PF15963">
    <property type="entry name" value="Myb_DNA-bind_7"/>
    <property type="match status" value="1"/>
</dbReference>
<feature type="compositionally biased region" description="Basic and acidic residues" evidence="1">
    <location>
        <begin position="407"/>
        <end position="430"/>
    </location>
</feature>
<evidence type="ECO:0000313" key="4">
    <source>
        <dbReference type="Proteomes" id="UP000696280"/>
    </source>
</evidence>
<dbReference type="InterPro" id="IPR009057">
    <property type="entry name" value="Homeodomain-like_sf"/>
</dbReference>
<dbReference type="GO" id="GO:0000126">
    <property type="term" value="C:transcription factor TFIIIB complex"/>
    <property type="evidence" value="ECO:0007669"/>
    <property type="project" value="TreeGrafter"/>
</dbReference>
<keyword evidence="4" id="KW-1185">Reference proteome</keyword>
<feature type="compositionally biased region" description="Polar residues" evidence="1">
    <location>
        <begin position="211"/>
        <end position="222"/>
    </location>
</feature>
<feature type="compositionally biased region" description="Acidic residues" evidence="1">
    <location>
        <begin position="445"/>
        <end position="457"/>
    </location>
</feature>
<dbReference type="SUPFAM" id="SSF46689">
    <property type="entry name" value="Homeodomain-like"/>
    <property type="match status" value="1"/>
</dbReference>
<organism evidence="3 4">
    <name type="scientific">Hymenoscyphus fraxineus</name>
    <dbReference type="NCBI Taxonomy" id="746836"/>
    <lineage>
        <taxon>Eukaryota</taxon>
        <taxon>Fungi</taxon>
        <taxon>Dikarya</taxon>
        <taxon>Ascomycota</taxon>
        <taxon>Pezizomycotina</taxon>
        <taxon>Leotiomycetes</taxon>
        <taxon>Helotiales</taxon>
        <taxon>Helotiaceae</taxon>
        <taxon>Hymenoscyphus</taxon>
    </lineage>
</organism>
<feature type="region of interest" description="Disordered" evidence="1">
    <location>
        <begin position="197"/>
        <end position="388"/>
    </location>
</feature>
<dbReference type="InterPro" id="IPR039467">
    <property type="entry name" value="TFIIIB_B''_Myb"/>
</dbReference>
<dbReference type="GO" id="GO:0001156">
    <property type="term" value="F:TFIIIC-class transcription factor complex binding"/>
    <property type="evidence" value="ECO:0007669"/>
    <property type="project" value="TreeGrafter"/>
</dbReference>
<evidence type="ECO:0000259" key="2">
    <source>
        <dbReference type="SMART" id="SM00717"/>
    </source>
</evidence>
<dbReference type="OrthoDB" id="272624at2759"/>
<feature type="domain" description="Myb-like" evidence="2">
    <location>
        <begin position="519"/>
        <end position="567"/>
    </location>
</feature>
<feature type="compositionally biased region" description="Polar residues" evidence="1">
    <location>
        <begin position="72"/>
        <end position="82"/>
    </location>
</feature>
<feature type="compositionally biased region" description="Polar residues" evidence="1">
    <location>
        <begin position="281"/>
        <end position="296"/>
    </location>
</feature>
<feature type="compositionally biased region" description="Basic and acidic residues" evidence="1">
    <location>
        <begin position="607"/>
        <end position="625"/>
    </location>
</feature>
<dbReference type="Gene3D" id="1.20.58.1880">
    <property type="match status" value="1"/>
</dbReference>
<evidence type="ECO:0000313" key="3">
    <source>
        <dbReference type="EMBL" id="CAG8949440.1"/>
    </source>
</evidence>
<feature type="compositionally biased region" description="Basic residues" evidence="1">
    <location>
        <begin position="660"/>
        <end position="677"/>
    </location>
</feature>
<feature type="compositionally biased region" description="Low complexity" evidence="1">
    <location>
        <begin position="267"/>
        <end position="280"/>
    </location>
</feature>
<feature type="compositionally biased region" description="Pro residues" evidence="1">
    <location>
        <begin position="243"/>
        <end position="253"/>
    </location>
</feature>
<feature type="region of interest" description="Disordered" evidence="1">
    <location>
        <begin position="1"/>
        <end position="155"/>
    </location>
</feature>
<feature type="compositionally biased region" description="Basic residues" evidence="1">
    <location>
        <begin position="1"/>
        <end position="10"/>
    </location>
</feature>
<accession>A0A9N9KNX1</accession>
<proteinExistence type="predicted"/>
<feature type="compositionally biased region" description="Basic residues" evidence="1">
    <location>
        <begin position="355"/>
        <end position="364"/>
    </location>
</feature>
<feature type="compositionally biased region" description="Polar residues" evidence="1">
    <location>
        <begin position="22"/>
        <end position="43"/>
    </location>
</feature>
<dbReference type="Proteomes" id="UP000696280">
    <property type="component" value="Unassembled WGS sequence"/>
</dbReference>
<evidence type="ECO:0000256" key="1">
    <source>
        <dbReference type="SAM" id="MobiDB-lite"/>
    </source>
</evidence>
<dbReference type="InterPro" id="IPR001005">
    <property type="entry name" value="SANT/Myb"/>
</dbReference>
<feature type="compositionally biased region" description="Basic and acidic residues" evidence="1">
    <location>
        <begin position="365"/>
        <end position="377"/>
    </location>
</feature>
<dbReference type="CDD" id="cd00167">
    <property type="entry name" value="SANT"/>
    <property type="match status" value="1"/>
</dbReference>
<sequence length="695" mass="75960">MLKGRNKKFAPKVGGARRPTATPASTQSSARPSVEPQSESLTLMPSIERDDSPPLSDQEPIAVVSEKANSVVDITNSETSQNVEKENATEPRATTPASPKRKAQDDIPSEPPAKKISLPTSARNEESIAHAARSQQTVLEDSMEVDPPPADRISLPQQADLDSTLREVSGNVKATTNPHNGNALAPRTFTNPVIEAQPEAPRIDNELDAQNYVTPTNTNIQDTDMEGNDVGNSRATSPDDLRSPPPMEYPTPPGTNGTSASPAPGLNVVGVAVSGNGAAGTSMTDAESGQTGQRSSAGPVASLDGDELGAEVTADPSASGKGKAKKRKSTKKRKARAQEGDEATTTADIPTDKPRRSKKPRQKRAVGEKRDRRRAATPDDAEDEVVDFNAMKVSDLCRDLRIGKKFSRHDAIKQRYEESKIKARLARDNLEVEQPAEETQAQQEVDPDADEEEDDDTALPPPPGGIRQVVVNGQIVVDQSSTQHDAQAAAREQREAVEVVEEDDYSRLITSNSFAKKMKTQKWDELSTELFYQGLAQFGTDFEMIAKMFPKRERKSIKLKFNKEERTNPVRVTSVLRGEKKEIDLDWFQEKSNIKLEDVEILNNEREEVEKEHQKMQADFLKEQEESNAAKAREIMGEESDAEESAANKDGGAANSGKGRSGKGGKKDKAARKKKNIHSSNTEETFQVIESIERD</sequence>
<dbReference type="EMBL" id="CAJVRL010000002">
    <property type="protein sequence ID" value="CAG8949440.1"/>
    <property type="molecule type" value="Genomic_DNA"/>
</dbReference>
<dbReference type="PANTHER" id="PTHR22929:SF0">
    <property type="entry name" value="TRANSCRIPTION FACTOR TFIIIB COMPONENT B'' HOMOLOG"/>
    <property type="match status" value="1"/>
</dbReference>
<dbReference type="AlphaFoldDB" id="A0A9N9KNX1"/>
<dbReference type="SMART" id="SM00717">
    <property type="entry name" value="SANT"/>
    <property type="match status" value="1"/>
</dbReference>
<gene>
    <name evidence="3" type="ORF">HYFRA_00005071</name>
</gene>
<protein>
    <recommendedName>
        <fullName evidence="2">Myb-like domain-containing protein</fullName>
    </recommendedName>
</protein>
<feature type="region of interest" description="Disordered" evidence="1">
    <location>
        <begin position="607"/>
        <end position="695"/>
    </location>
</feature>
<dbReference type="PANTHER" id="PTHR22929">
    <property type="entry name" value="RNA POLYMERASE III TRANSCRIPTION INITIATION FACTOR B"/>
    <property type="match status" value="1"/>
</dbReference>
<name>A0A9N9KNX1_9HELO</name>
<feature type="compositionally biased region" description="Basic residues" evidence="1">
    <location>
        <begin position="322"/>
        <end position="335"/>
    </location>
</feature>
<reference evidence="3" key="1">
    <citation type="submission" date="2021-07" db="EMBL/GenBank/DDBJ databases">
        <authorList>
            <person name="Durling M."/>
        </authorList>
    </citation>
    <scope>NUCLEOTIDE SEQUENCE</scope>
</reference>
<feature type="region of interest" description="Disordered" evidence="1">
    <location>
        <begin position="407"/>
        <end position="466"/>
    </location>
</feature>